<dbReference type="EMBL" id="BMDO01000001">
    <property type="protein sequence ID" value="GGI49279.1"/>
    <property type="molecule type" value="Genomic_DNA"/>
</dbReference>
<evidence type="ECO:0000313" key="2">
    <source>
        <dbReference type="Proteomes" id="UP000662074"/>
    </source>
</evidence>
<protein>
    <submittedName>
        <fullName evidence="1">Uncharacterized protein</fullName>
    </submittedName>
</protein>
<dbReference type="Proteomes" id="UP000662074">
    <property type="component" value="Unassembled WGS sequence"/>
</dbReference>
<name>A0A917N0C6_9SPHI</name>
<gene>
    <name evidence="1" type="ORF">GCM10011425_04910</name>
</gene>
<organism evidence="1 2">
    <name type="scientific">Mucilaginibacter galii</name>
    <dbReference type="NCBI Taxonomy" id="2005073"/>
    <lineage>
        <taxon>Bacteria</taxon>
        <taxon>Pseudomonadati</taxon>
        <taxon>Bacteroidota</taxon>
        <taxon>Sphingobacteriia</taxon>
        <taxon>Sphingobacteriales</taxon>
        <taxon>Sphingobacteriaceae</taxon>
        <taxon>Mucilaginibacter</taxon>
    </lineage>
</organism>
<keyword evidence="2" id="KW-1185">Reference proteome</keyword>
<reference evidence="1" key="1">
    <citation type="journal article" date="2014" name="Int. J. Syst. Evol. Microbiol.">
        <title>Complete genome sequence of Corynebacterium casei LMG S-19264T (=DSM 44701T), isolated from a smear-ripened cheese.</title>
        <authorList>
            <consortium name="US DOE Joint Genome Institute (JGI-PGF)"/>
            <person name="Walter F."/>
            <person name="Albersmeier A."/>
            <person name="Kalinowski J."/>
            <person name="Ruckert C."/>
        </authorList>
    </citation>
    <scope>NUCLEOTIDE SEQUENCE</scope>
    <source>
        <strain evidence="1">CCM 8711</strain>
    </source>
</reference>
<dbReference type="RefSeq" id="WP_377170462.1">
    <property type="nucleotide sequence ID" value="NZ_CBCSDW010000012.1"/>
</dbReference>
<reference evidence="1" key="2">
    <citation type="submission" date="2020-09" db="EMBL/GenBank/DDBJ databases">
        <authorList>
            <person name="Sun Q."/>
            <person name="Sedlacek I."/>
        </authorList>
    </citation>
    <scope>NUCLEOTIDE SEQUENCE</scope>
    <source>
        <strain evidence="1">CCM 8711</strain>
    </source>
</reference>
<evidence type="ECO:0000313" key="1">
    <source>
        <dbReference type="EMBL" id="GGI49279.1"/>
    </source>
</evidence>
<dbReference type="AlphaFoldDB" id="A0A917N0C6"/>
<sequence length="164" mass="19135">MGIRSKLFVLGDNKMRYQFGEYALLMYYAKQLNEARAKKLFYATTREYYYRVLNDLNTEGYSDVDDTAHYEPQDIIDVIKFIEDELIPALNAEPTNLLAKYGGMENFVKLYEAEENFLDALGLNDNEYYVDEPEQVAYALEVFKNEFLQKSLDSGIPMESILEH</sequence>
<accession>A0A917N0C6</accession>
<proteinExistence type="predicted"/>
<comment type="caution">
    <text evidence="1">The sequence shown here is derived from an EMBL/GenBank/DDBJ whole genome shotgun (WGS) entry which is preliminary data.</text>
</comment>